<dbReference type="Pfam" id="PF14907">
    <property type="entry name" value="NTP_transf_5"/>
    <property type="match status" value="1"/>
</dbReference>
<proteinExistence type="predicted"/>
<organism evidence="1 2">
    <name type="scientific">Reichenbachiella carrageenanivorans</name>
    <dbReference type="NCBI Taxonomy" id="2979869"/>
    <lineage>
        <taxon>Bacteria</taxon>
        <taxon>Pseudomonadati</taxon>
        <taxon>Bacteroidota</taxon>
        <taxon>Cytophagia</taxon>
        <taxon>Cytophagales</taxon>
        <taxon>Reichenbachiellaceae</taxon>
        <taxon>Reichenbachiella</taxon>
    </lineage>
</organism>
<name>A0ABY6D6W6_9BACT</name>
<evidence type="ECO:0000313" key="2">
    <source>
        <dbReference type="Proteomes" id="UP001062165"/>
    </source>
</evidence>
<keyword evidence="2" id="KW-1185">Reference proteome</keyword>
<dbReference type="RefSeq" id="WP_263052547.1">
    <property type="nucleotide sequence ID" value="NZ_CP106735.1"/>
</dbReference>
<dbReference type="Proteomes" id="UP001062165">
    <property type="component" value="Chromosome"/>
</dbReference>
<gene>
    <name evidence="1" type="ORF">N7E81_06860</name>
</gene>
<reference evidence="1" key="1">
    <citation type="submission" date="2022-10" db="EMBL/GenBank/DDBJ databases">
        <title>Comparative genomics and taxonomic characterization of three novel marine species of genus Reichenbachiella exhibiting antioxidant and polysaccharide degradation activities.</title>
        <authorList>
            <person name="Muhammad N."/>
            <person name="Lee Y.-J."/>
            <person name="Ko J."/>
            <person name="Kim S.-G."/>
        </authorList>
    </citation>
    <scope>NUCLEOTIDE SEQUENCE</scope>
    <source>
        <strain evidence="1">Wsw4-B4</strain>
    </source>
</reference>
<dbReference type="EMBL" id="CP106735">
    <property type="protein sequence ID" value="UXX80818.1"/>
    <property type="molecule type" value="Genomic_DNA"/>
</dbReference>
<dbReference type="InterPro" id="IPR039498">
    <property type="entry name" value="NTP_transf_5"/>
</dbReference>
<accession>A0ABY6D6W6</accession>
<evidence type="ECO:0000313" key="1">
    <source>
        <dbReference type="EMBL" id="UXX80818.1"/>
    </source>
</evidence>
<dbReference type="Gene3D" id="3.30.460.40">
    <property type="match status" value="1"/>
</dbReference>
<sequence length="390" mass="45896">MKSHTDFWPNAKQLYLLKACTLTGTAAIKNYNAWKSTLKLNPQKTGDKLLATVFDQIDGGSQRLLPLLHYNLNNQLPGDLILTAIKGYNRYVWSKNQVIFFQVKKIIALLQTNEIEHFFVKGVPLAKHYYGSDGIRPMSDLDFVVKEKDLENLWKVLNKEGWYDKYTSQTVNYKKLLVNSRCLVNNKDNEIDTHWRVFKDSFKESDEEEIWNNLEEFKVDDTITKTLNPTFQLLHSIIHGMRWNELPSFRWICDSLIIINKRDIQWENMLAFSAKRKYGLRLSAALTYLRDQFNADIPNFVFEELRKIKISKTEKKFFEKLTHEFTPGGFSNILLRHYQFQLYHSKSNLFYEGWVFLNHHSANWGTKNIISSFFKIIGYKTGLIQHPSNK</sequence>
<protein>
    <submittedName>
        <fullName evidence="1">Nucleotidyltransferase family protein</fullName>
    </submittedName>
</protein>